<comment type="similarity">
    <text evidence="9">Belongs to the glycosyltransferase 9 family.</text>
</comment>
<evidence type="ECO:0000256" key="6">
    <source>
        <dbReference type="ARBA" id="ARBA00022679"/>
    </source>
</evidence>
<evidence type="ECO:0000256" key="10">
    <source>
        <dbReference type="ARBA" id="ARBA00044041"/>
    </source>
</evidence>
<evidence type="ECO:0000256" key="9">
    <source>
        <dbReference type="ARBA" id="ARBA00043995"/>
    </source>
</evidence>
<dbReference type="InterPro" id="IPR011908">
    <property type="entry name" value="LipoPS_heptosylTferase-I"/>
</dbReference>
<organism evidence="14 15">
    <name type="scientific">Cellvibrio zantedeschiae</name>
    <dbReference type="NCBI Taxonomy" id="1237077"/>
    <lineage>
        <taxon>Bacteria</taxon>
        <taxon>Pseudomonadati</taxon>
        <taxon>Pseudomonadota</taxon>
        <taxon>Gammaproteobacteria</taxon>
        <taxon>Cellvibrionales</taxon>
        <taxon>Cellvibrionaceae</taxon>
        <taxon>Cellvibrio</taxon>
    </lineage>
</organism>
<dbReference type="InterPro" id="IPR002201">
    <property type="entry name" value="Glyco_trans_9"/>
</dbReference>
<dbReference type="Gene3D" id="3.40.50.2000">
    <property type="entry name" value="Glycogen Phosphorylase B"/>
    <property type="match status" value="2"/>
</dbReference>
<evidence type="ECO:0000256" key="1">
    <source>
        <dbReference type="ARBA" id="ARBA00004515"/>
    </source>
</evidence>
<dbReference type="PANTHER" id="PTHR30160:SF19">
    <property type="entry name" value="LIPOPOLYSACCHARIDE HEPTOSYLTRANSFERASE 1"/>
    <property type="match status" value="1"/>
</dbReference>
<keyword evidence="7" id="KW-0448">Lipopolysaccharide biosynthesis</keyword>
<evidence type="ECO:0000256" key="12">
    <source>
        <dbReference type="ARBA" id="ARBA00044330"/>
    </source>
</evidence>
<evidence type="ECO:0000256" key="2">
    <source>
        <dbReference type="ARBA" id="ARBA00004713"/>
    </source>
</evidence>
<keyword evidence="5" id="KW-0328">Glycosyltransferase</keyword>
<protein>
    <recommendedName>
        <fullName evidence="11">Lipopolysaccharide heptosyltransferase 1</fullName>
        <ecNumber evidence="10">2.4.99.23</ecNumber>
    </recommendedName>
    <alternativeName>
        <fullName evidence="12">ADP-heptose:lipopolysaccharide heptosyltransferase I</fullName>
    </alternativeName>
</protein>
<dbReference type="InterPro" id="IPR051199">
    <property type="entry name" value="LPS_LOS_Heptosyltrfase"/>
</dbReference>
<reference evidence="15" key="1">
    <citation type="journal article" date="2019" name="Int. J. Syst. Evol. Microbiol.">
        <title>The Global Catalogue of Microorganisms (GCM) 10K type strain sequencing project: providing services to taxonomists for standard genome sequencing and annotation.</title>
        <authorList>
            <consortium name="The Broad Institute Genomics Platform"/>
            <consortium name="The Broad Institute Genome Sequencing Center for Infectious Disease"/>
            <person name="Wu L."/>
            <person name="Ma J."/>
        </authorList>
    </citation>
    <scope>NUCLEOTIDE SEQUENCE [LARGE SCALE GENOMIC DNA]</scope>
    <source>
        <strain evidence="15">KCTC 32239</strain>
    </source>
</reference>
<dbReference type="Proteomes" id="UP000619761">
    <property type="component" value="Unassembled WGS sequence"/>
</dbReference>
<evidence type="ECO:0000313" key="15">
    <source>
        <dbReference type="Proteomes" id="UP000619761"/>
    </source>
</evidence>
<comment type="caution">
    <text evidence="14">The sequence shown here is derived from an EMBL/GenBank/DDBJ whole genome shotgun (WGS) entry which is preliminary data.</text>
</comment>
<evidence type="ECO:0000313" key="14">
    <source>
        <dbReference type="EMBL" id="GGY64447.1"/>
    </source>
</evidence>
<dbReference type="Pfam" id="PF01075">
    <property type="entry name" value="Glyco_transf_9"/>
    <property type="match status" value="1"/>
</dbReference>
<evidence type="ECO:0000256" key="13">
    <source>
        <dbReference type="ARBA" id="ARBA00049201"/>
    </source>
</evidence>
<comment type="subcellular location">
    <subcellularLocation>
        <location evidence="1">Cell inner membrane</location>
        <topology evidence="1">Peripheral membrane protein</topology>
        <orientation evidence="1">Cytoplasmic side</orientation>
    </subcellularLocation>
</comment>
<name>A0ABQ3ATY5_9GAMM</name>
<dbReference type="EMBL" id="BMYZ01000001">
    <property type="protein sequence ID" value="GGY64447.1"/>
    <property type="molecule type" value="Genomic_DNA"/>
</dbReference>
<gene>
    <name evidence="14" type="ORF">GCM10011613_05270</name>
</gene>
<proteinExistence type="inferred from homology"/>
<keyword evidence="8" id="KW-0472">Membrane</keyword>
<evidence type="ECO:0000256" key="5">
    <source>
        <dbReference type="ARBA" id="ARBA00022676"/>
    </source>
</evidence>
<evidence type="ECO:0000256" key="3">
    <source>
        <dbReference type="ARBA" id="ARBA00022475"/>
    </source>
</evidence>
<dbReference type="CDD" id="cd03789">
    <property type="entry name" value="GT9_LPS_heptosyltransferase"/>
    <property type="match status" value="1"/>
</dbReference>
<comment type="pathway">
    <text evidence="2">Bacterial outer membrane biogenesis; LPS core biosynthesis.</text>
</comment>
<keyword evidence="4" id="KW-0997">Cell inner membrane</keyword>
<keyword evidence="6" id="KW-0808">Transferase</keyword>
<dbReference type="EC" id="2.4.99.23" evidence="10"/>
<keyword evidence="15" id="KW-1185">Reference proteome</keyword>
<evidence type="ECO:0000256" key="7">
    <source>
        <dbReference type="ARBA" id="ARBA00022985"/>
    </source>
</evidence>
<dbReference type="PANTHER" id="PTHR30160">
    <property type="entry name" value="TETRAACYLDISACCHARIDE 4'-KINASE-RELATED"/>
    <property type="match status" value="1"/>
</dbReference>
<dbReference type="SUPFAM" id="SSF53756">
    <property type="entry name" value="UDP-Glycosyltransferase/glycogen phosphorylase"/>
    <property type="match status" value="1"/>
</dbReference>
<sequence length="349" mass="39271">MQSSPAPLRILLVKMSSMGDIFHTFPAISDLKAHHPNAIIDWVVEDGFKEIVDWHPAINKAIPISLRRWMKERGTKSWSEFRAWKKDLQREHYDVVIDAQGLFKSAMIAKSANASAIKGFNTKSAREPIASFFYNQRFRVSKNQHAVERTRQLFGQIFGYTPAPILNFGINQNFSHVVKNPRKLMFIIGTSWVTKLWSSFHWQRLTAIAIEEGFDVEIMWGSMEERAIADSIIAACPKATRPLQRMTITAIAEKLVEAAGVIGLDTGFSHLAGALETPTIALYGATSPVKVGLIGEHTSNLQVEQPLACMPCHKRQCKWLPENSHDTPPCMNGIKPFSVWNTLTTKMKN</sequence>
<accession>A0ABQ3ATY5</accession>
<evidence type="ECO:0000256" key="11">
    <source>
        <dbReference type="ARBA" id="ARBA00044190"/>
    </source>
</evidence>
<keyword evidence="3" id="KW-1003">Cell membrane</keyword>
<dbReference type="NCBIfam" id="TIGR02193">
    <property type="entry name" value="heptsyl_trn_I"/>
    <property type="match status" value="1"/>
</dbReference>
<evidence type="ECO:0000256" key="4">
    <source>
        <dbReference type="ARBA" id="ARBA00022519"/>
    </source>
</evidence>
<evidence type="ECO:0000256" key="8">
    <source>
        <dbReference type="ARBA" id="ARBA00023136"/>
    </source>
</evidence>
<comment type="catalytic activity">
    <reaction evidence="13">
        <text>an alpha-Kdo-(2-&gt;4)-alpha-Kdo-(2-&gt;6)-lipid A + ADP-L-glycero-beta-D-manno-heptose = an L-alpha-D-Hep-(1-&gt;5)-[alpha-Kdo-(2-&gt;4)]-alpha-Kdo-(2-&gt;6)-lipid A + ADP + H(+)</text>
        <dbReference type="Rhea" id="RHEA:74067"/>
        <dbReference type="ChEBI" id="CHEBI:15378"/>
        <dbReference type="ChEBI" id="CHEBI:61506"/>
        <dbReference type="ChEBI" id="CHEBI:176431"/>
        <dbReference type="ChEBI" id="CHEBI:193068"/>
        <dbReference type="ChEBI" id="CHEBI:456216"/>
        <dbReference type="EC" id="2.4.99.23"/>
    </reaction>
</comment>